<evidence type="ECO:0000313" key="4">
    <source>
        <dbReference type="Proteomes" id="UP000281547"/>
    </source>
</evidence>
<comment type="caution">
    <text evidence="3">The sequence shown here is derived from an EMBL/GenBank/DDBJ whole genome shotgun (WGS) entry which is preliminary data.</text>
</comment>
<dbReference type="PANTHER" id="PTHR12526:SF636">
    <property type="entry name" value="BLL3647 PROTEIN"/>
    <property type="match status" value="1"/>
</dbReference>
<keyword evidence="4" id="KW-1185">Reference proteome</keyword>
<dbReference type="InterPro" id="IPR028098">
    <property type="entry name" value="Glyco_trans_4-like_N"/>
</dbReference>
<evidence type="ECO:0000259" key="1">
    <source>
        <dbReference type="Pfam" id="PF00534"/>
    </source>
</evidence>
<keyword evidence="3" id="KW-0808">Transferase</keyword>
<dbReference type="EMBL" id="RZNJ01000002">
    <property type="protein sequence ID" value="RUT32554.1"/>
    <property type="molecule type" value="Genomic_DNA"/>
</dbReference>
<dbReference type="RefSeq" id="WP_127187511.1">
    <property type="nucleotide sequence ID" value="NZ_RZNJ01000002.1"/>
</dbReference>
<feature type="domain" description="Glycosyl transferase family 1" evidence="1">
    <location>
        <begin position="189"/>
        <end position="340"/>
    </location>
</feature>
<evidence type="ECO:0000313" key="3">
    <source>
        <dbReference type="EMBL" id="RUT32554.1"/>
    </source>
</evidence>
<accession>A0A433XEX4</accession>
<protein>
    <submittedName>
        <fullName evidence="3">Glycosyltransferase family 1 protein</fullName>
    </submittedName>
</protein>
<dbReference type="GO" id="GO:0016757">
    <property type="term" value="F:glycosyltransferase activity"/>
    <property type="evidence" value="ECO:0007669"/>
    <property type="project" value="InterPro"/>
</dbReference>
<dbReference type="PANTHER" id="PTHR12526">
    <property type="entry name" value="GLYCOSYLTRANSFERASE"/>
    <property type="match status" value="1"/>
</dbReference>
<evidence type="ECO:0000259" key="2">
    <source>
        <dbReference type="Pfam" id="PF13439"/>
    </source>
</evidence>
<dbReference type="OrthoDB" id="9806708at2"/>
<gene>
    <name evidence="3" type="ORF">EMQ25_05210</name>
</gene>
<dbReference type="CDD" id="cd03801">
    <property type="entry name" value="GT4_PimA-like"/>
    <property type="match status" value="1"/>
</dbReference>
<proteinExistence type="predicted"/>
<feature type="domain" description="Glycosyltransferase subfamily 4-like N-terminal" evidence="2">
    <location>
        <begin position="15"/>
        <end position="185"/>
    </location>
</feature>
<dbReference type="InterPro" id="IPR001296">
    <property type="entry name" value="Glyco_trans_1"/>
</dbReference>
<dbReference type="Gene3D" id="3.40.50.2000">
    <property type="entry name" value="Glycogen Phosphorylase B"/>
    <property type="match status" value="2"/>
</dbReference>
<dbReference type="AlphaFoldDB" id="A0A433XEX4"/>
<dbReference type="SUPFAM" id="SSF53756">
    <property type="entry name" value="UDP-Glycosyltransferase/glycogen phosphorylase"/>
    <property type="match status" value="1"/>
</dbReference>
<dbReference type="Proteomes" id="UP000281547">
    <property type="component" value="Unassembled WGS sequence"/>
</dbReference>
<sequence length="378" mass="40369">MQGGLRILQILRAPVGGLFRHVSDLTYALAERGHTLGIVADSLTSDDLTESRLEGLRPAATLGIHRIAMPRLAGINDISAALGIRRLADRLGVDVLHGHGAKGGLNARLARLGARRRVALYTPHGGVLNYAPGLMTGRLFRLVERGLTGVTDAIIFESHFAQRAFAEQIGEARCLTPVVHNGLQPSEFNPPPLAADPVDFVFIGEFRPVKGIPYLLEALATIKRPDGRPPRLAMAGGGPDFDAITALIGDLGLSEQVELAGVRPAREMLARGHCVVVPSLAESLPYVVLEAAAAGRQVIATRVGGIDEIFGPTADRLVPPAKAAALARAMQAYLDAPEAAASEIAMRLDHVRAGFSFDRMADSIESLYHDTVLRRRQS</sequence>
<reference evidence="3 4" key="1">
    <citation type="journal article" date="2016" name="Int. J. Syst. Evol. Microbiol.">
        <title>Arsenicitalea aurantiaca gen. nov., sp. nov., a new member of the family Hyphomicrobiaceae, isolated from high-arsenic sediment.</title>
        <authorList>
            <person name="Mu Y."/>
            <person name="Zhou L."/>
            <person name="Zeng X.C."/>
            <person name="Liu L."/>
            <person name="Pan Y."/>
            <person name="Chen X."/>
            <person name="Wang J."/>
            <person name="Li S."/>
            <person name="Li W.J."/>
            <person name="Wang Y."/>
        </authorList>
    </citation>
    <scope>NUCLEOTIDE SEQUENCE [LARGE SCALE GENOMIC DNA]</scope>
    <source>
        <strain evidence="3 4">42-50</strain>
    </source>
</reference>
<dbReference type="Pfam" id="PF00534">
    <property type="entry name" value="Glycos_transf_1"/>
    <property type="match status" value="1"/>
</dbReference>
<organism evidence="3 4">
    <name type="scientific">Arsenicitalea aurantiaca</name>
    <dbReference type="NCBI Taxonomy" id="1783274"/>
    <lineage>
        <taxon>Bacteria</taxon>
        <taxon>Pseudomonadati</taxon>
        <taxon>Pseudomonadota</taxon>
        <taxon>Alphaproteobacteria</taxon>
        <taxon>Hyphomicrobiales</taxon>
        <taxon>Devosiaceae</taxon>
        <taxon>Arsenicitalea</taxon>
    </lineage>
</organism>
<name>A0A433XEX4_9HYPH</name>
<dbReference type="Pfam" id="PF13439">
    <property type="entry name" value="Glyco_transf_4"/>
    <property type="match status" value="1"/>
</dbReference>